<dbReference type="KEGG" id="mphc:DMC14_001600"/>
<sequence>MKKNKKFYSFNDFVIANTTRPWFIFNDISTDFINLNHNDLIENINDLIEEKNDNLIEESPLDLLNFNIDDIELIFDNYINKELSEENQQKIQKISTYDKLEFLEKELSKNTKLQEKFNKEDLYKNINYLFKMFNNYELLNTGLDLVSKQGIDYLIQTYKNNYKFKEEEIIFISDKQTIETKIKETQEAFKKSYKLIINPCLEYKGCISKPIFIDIQNGIFGNLNYSSKTKRKNLLKAYFDYKIISQYLEIKSIKILRPLYQNNKNVRKGILKFELSEYSSFSKGGVDSNSLKNIQAESEINAKLVSDPNFNYSNTKTKKNNVTIIEHVLNDLTSAQYDFNEKRVLIEKTKLSKYTCSFDEFLYLIKNQDNIDINWKLTKDDFINNFDNVGFNILINKNYPQYPFGAKKFFKLISNELIKEPGDDLKTQKAIEFFTNNLISINESIIQTEEYKVISDTKSKIAWFDFEGVSLPVPLVDYLRPWNQTISQTSIIKTQNNEIYETSNYVYDPLELGLNTYKKIIDDLYDNEIDYYIVYNQNYEKPRLEEIKFRLGIYLDNNKITKNEFENYANKIDFIVKRIVDLEKLFYSSKNFGWPMVSDRIINIGYIRDSYSIKKLEYFVTQNHIYKYLKHKITPYSELEVKNGASALSIATTRALNVIKDNEWAKKVEALKIYCHNDVMAMLMVADLVKFLMKNSKEYFDNFKKYNI</sequence>
<dbReference type="Proteomes" id="UP000256585">
    <property type="component" value="Chromosome"/>
</dbReference>
<dbReference type="OrthoDB" id="9783873at2"/>
<gene>
    <name evidence="2" type="ORF">DMC14_001600</name>
</gene>
<dbReference type="NCBIfam" id="NF045869">
    <property type="entry name" value="UU173_fam"/>
    <property type="match status" value="1"/>
</dbReference>
<proteinExistence type="predicted"/>
<name>A0A3T0TTU1_9BACT</name>
<organism evidence="2 3">
    <name type="scientific">Metamycoplasma phocicerebrale</name>
    <dbReference type="NCBI Taxonomy" id="142649"/>
    <lineage>
        <taxon>Bacteria</taxon>
        <taxon>Bacillati</taxon>
        <taxon>Mycoplasmatota</taxon>
        <taxon>Mycoplasmoidales</taxon>
        <taxon>Metamycoplasmataceae</taxon>
        <taxon>Metamycoplasma</taxon>
    </lineage>
</organism>
<feature type="domain" description="DUF2779" evidence="1">
    <location>
        <begin position="463"/>
        <end position="589"/>
    </location>
</feature>
<keyword evidence="3" id="KW-1185">Reference proteome</keyword>
<dbReference type="RefSeq" id="WP_116171690.1">
    <property type="nucleotide sequence ID" value="NZ_CP033058.2"/>
</dbReference>
<protein>
    <submittedName>
        <fullName evidence="2">DUF2779 domain-containing protein</fullName>
    </submittedName>
</protein>
<evidence type="ECO:0000313" key="2">
    <source>
        <dbReference type="EMBL" id="AZZ65480.1"/>
    </source>
</evidence>
<evidence type="ECO:0000313" key="3">
    <source>
        <dbReference type="Proteomes" id="UP000256585"/>
    </source>
</evidence>
<reference evidence="2" key="1">
    <citation type="submission" date="2019-03" db="EMBL/GenBank/DDBJ databases">
        <title>Draft Sequence and Annotation of the Mycoplasma phocicerebrale Strain 1049T Genome.</title>
        <authorList>
            <person name="Frasca S.Jr."/>
            <person name="Kutish G.F."/>
            <person name="Castellanos Gell J."/>
            <person name="Michaels D.L."/>
            <person name="Brown D.R."/>
        </authorList>
    </citation>
    <scope>NUCLEOTIDE SEQUENCE</scope>
    <source>
        <strain evidence="2">1049</strain>
    </source>
</reference>
<dbReference type="AlphaFoldDB" id="A0A3T0TTU1"/>
<accession>A0A3T0TTU1</accession>
<evidence type="ECO:0000259" key="1">
    <source>
        <dbReference type="Pfam" id="PF11074"/>
    </source>
</evidence>
<dbReference type="EMBL" id="CP033058">
    <property type="protein sequence ID" value="AZZ65480.1"/>
    <property type="molecule type" value="Genomic_DNA"/>
</dbReference>
<dbReference type="InterPro" id="IPR021301">
    <property type="entry name" value="DUF2779"/>
</dbReference>
<dbReference type="Pfam" id="PF11074">
    <property type="entry name" value="DUF2779"/>
    <property type="match status" value="1"/>
</dbReference>